<evidence type="ECO:0000313" key="2">
    <source>
        <dbReference type="Proteomes" id="UP000574067"/>
    </source>
</evidence>
<reference evidence="1 2" key="1">
    <citation type="submission" date="2020-04" db="EMBL/GenBank/DDBJ databases">
        <title>Azohydromonas sp. isolated from soil.</title>
        <authorList>
            <person name="Dahal R.H."/>
        </authorList>
    </citation>
    <scope>NUCLEOTIDE SEQUENCE [LARGE SCALE GENOMIC DNA]</scope>
    <source>
        <strain evidence="1 2">G-1-1-14</strain>
    </source>
</reference>
<gene>
    <name evidence="1" type="ORF">HHL10_20055</name>
</gene>
<proteinExistence type="predicted"/>
<dbReference type="RefSeq" id="WP_169162179.1">
    <property type="nucleotide sequence ID" value="NZ_JABBFW010000016.1"/>
</dbReference>
<evidence type="ECO:0000313" key="1">
    <source>
        <dbReference type="EMBL" id="NML17273.1"/>
    </source>
</evidence>
<sequence length="64" mass="6657">MDAQSTPTPPGGTIDLNDDAAVGRWIDYFGITRTQLEEAVKSAGTDPQAVQQHLLNQGASSGAS</sequence>
<keyword evidence="2" id="KW-1185">Reference proteome</keyword>
<protein>
    <submittedName>
        <fullName evidence="1">DUF3606 domain-containing protein</fullName>
    </submittedName>
</protein>
<dbReference type="InterPro" id="IPR022037">
    <property type="entry name" value="DUF3606"/>
</dbReference>
<dbReference type="Pfam" id="PF12244">
    <property type="entry name" value="DUF3606"/>
    <property type="match status" value="1"/>
</dbReference>
<dbReference type="AlphaFoldDB" id="A0A848FG91"/>
<accession>A0A848FG91</accession>
<dbReference type="EMBL" id="JABBFW010000016">
    <property type="protein sequence ID" value="NML17273.1"/>
    <property type="molecule type" value="Genomic_DNA"/>
</dbReference>
<comment type="caution">
    <text evidence="1">The sequence shown here is derived from an EMBL/GenBank/DDBJ whole genome shotgun (WGS) entry which is preliminary data.</text>
</comment>
<name>A0A848FG91_9BURK</name>
<organism evidence="1 2">
    <name type="scientific">Azohydromonas caseinilytica</name>
    <dbReference type="NCBI Taxonomy" id="2728836"/>
    <lineage>
        <taxon>Bacteria</taxon>
        <taxon>Pseudomonadati</taxon>
        <taxon>Pseudomonadota</taxon>
        <taxon>Betaproteobacteria</taxon>
        <taxon>Burkholderiales</taxon>
        <taxon>Sphaerotilaceae</taxon>
        <taxon>Azohydromonas</taxon>
    </lineage>
</organism>
<dbReference type="Proteomes" id="UP000574067">
    <property type="component" value="Unassembled WGS sequence"/>
</dbReference>